<protein>
    <submittedName>
        <fullName evidence="11">Maltoporin</fullName>
    </submittedName>
</protein>
<dbReference type="InterPro" id="IPR050286">
    <property type="entry name" value="G_neg_Bact_CarbUptk_Porin"/>
</dbReference>
<dbReference type="Pfam" id="PF02264">
    <property type="entry name" value="LamB"/>
    <property type="match status" value="1"/>
</dbReference>
<dbReference type="NCBIfam" id="NF006860">
    <property type="entry name" value="PRK09360.1"/>
    <property type="match status" value="1"/>
</dbReference>
<proteinExistence type="inferred from homology"/>
<keyword evidence="10" id="KW-0732">Signal</keyword>
<evidence type="ECO:0000256" key="9">
    <source>
        <dbReference type="ARBA" id="ARBA00023237"/>
    </source>
</evidence>
<keyword evidence="7" id="KW-0626">Porin</keyword>
<evidence type="ECO:0000256" key="10">
    <source>
        <dbReference type="SAM" id="SignalP"/>
    </source>
</evidence>
<keyword evidence="8" id="KW-0472">Membrane</keyword>
<dbReference type="Gene3D" id="2.40.170.10">
    <property type="entry name" value="Porin, LamB type"/>
    <property type="match status" value="1"/>
</dbReference>
<evidence type="ECO:0000256" key="3">
    <source>
        <dbReference type="ARBA" id="ARBA00022448"/>
    </source>
</evidence>
<comment type="caution">
    <text evidence="11">The sequence shown here is derived from an EMBL/GenBank/DDBJ whole genome shotgun (WGS) entry which is preliminary data.</text>
</comment>
<organism evidence="11 12">
    <name type="scientific">Vibrio marisflavi CECT 7928</name>
    <dbReference type="NCBI Taxonomy" id="634439"/>
    <lineage>
        <taxon>Bacteria</taxon>
        <taxon>Pseudomonadati</taxon>
        <taxon>Pseudomonadota</taxon>
        <taxon>Gammaproteobacteria</taxon>
        <taxon>Vibrionales</taxon>
        <taxon>Vibrionaceae</taxon>
        <taxon>Vibrio</taxon>
    </lineage>
</organism>
<evidence type="ECO:0000256" key="7">
    <source>
        <dbReference type="ARBA" id="ARBA00023114"/>
    </source>
</evidence>
<evidence type="ECO:0000256" key="2">
    <source>
        <dbReference type="ARBA" id="ARBA00007055"/>
    </source>
</evidence>
<evidence type="ECO:0000313" key="12">
    <source>
        <dbReference type="Proteomes" id="UP000838748"/>
    </source>
</evidence>
<feature type="signal peptide" evidence="10">
    <location>
        <begin position="1"/>
        <end position="22"/>
    </location>
</feature>
<name>A0ABN8DZ64_9VIBR</name>
<evidence type="ECO:0000313" key="11">
    <source>
        <dbReference type="EMBL" id="CAH0537037.1"/>
    </source>
</evidence>
<dbReference type="InterPro" id="IPR036998">
    <property type="entry name" value="Porin_LamB_sf"/>
</dbReference>
<comment type="similarity">
    <text evidence="2">Belongs to the porin LamB (TC 1.B.3) family.</text>
</comment>
<evidence type="ECO:0000256" key="8">
    <source>
        <dbReference type="ARBA" id="ARBA00023136"/>
    </source>
</evidence>
<accession>A0ABN8DZ64</accession>
<keyword evidence="5" id="KW-0812">Transmembrane</keyword>
<dbReference type="Proteomes" id="UP000838748">
    <property type="component" value="Unassembled WGS sequence"/>
</dbReference>
<dbReference type="CDD" id="cd01346">
    <property type="entry name" value="Maltoporin-like"/>
    <property type="match status" value="1"/>
</dbReference>
<dbReference type="RefSeq" id="WP_237360251.1">
    <property type="nucleotide sequence ID" value="NZ_CAKLDM010000001.1"/>
</dbReference>
<reference evidence="11" key="1">
    <citation type="submission" date="2021-11" db="EMBL/GenBank/DDBJ databases">
        <authorList>
            <person name="Rodrigo-Torres L."/>
            <person name="Arahal R. D."/>
            <person name="Lucena T."/>
        </authorList>
    </citation>
    <scope>NUCLEOTIDE SEQUENCE</scope>
    <source>
        <strain evidence="11">CECT 7928</strain>
    </source>
</reference>
<dbReference type="PANTHER" id="PTHR38762:SF1">
    <property type="entry name" value="CRYPTIC OUTER MEMBRANE PORIN BGLH-RELATED"/>
    <property type="match status" value="1"/>
</dbReference>
<evidence type="ECO:0000256" key="4">
    <source>
        <dbReference type="ARBA" id="ARBA00022452"/>
    </source>
</evidence>
<evidence type="ECO:0000256" key="1">
    <source>
        <dbReference type="ARBA" id="ARBA00004571"/>
    </source>
</evidence>
<dbReference type="SUPFAM" id="SSF56935">
    <property type="entry name" value="Porins"/>
    <property type="match status" value="1"/>
</dbReference>
<evidence type="ECO:0000256" key="6">
    <source>
        <dbReference type="ARBA" id="ARBA00023065"/>
    </source>
</evidence>
<keyword evidence="6" id="KW-0406">Ion transport</keyword>
<feature type="chain" id="PRO_5045393293" evidence="10">
    <location>
        <begin position="23"/>
        <end position="409"/>
    </location>
</feature>
<dbReference type="InterPro" id="IPR003192">
    <property type="entry name" value="Porin_LamB"/>
</dbReference>
<evidence type="ECO:0000256" key="5">
    <source>
        <dbReference type="ARBA" id="ARBA00022692"/>
    </source>
</evidence>
<comment type="subcellular location">
    <subcellularLocation>
        <location evidence="1">Cell outer membrane</location>
        <topology evidence="1">Multi-pass membrane protein</topology>
    </subcellularLocation>
</comment>
<keyword evidence="9" id="KW-0998">Cell outer membrane</keyword>
<dbReference type="PANTHER" id="PTHR38762">
    <property type="entry name" value="CRYPTIC OUTER MEMBRANE PORIN BGLH-RELATED"/>
    <property type="match status" value="1"/>
</dbReference>
<gene>
    <name evidence="11" type="primary">lamB_1</name>
    <name evidence="11" type="ORF">VMF7928_00875</name>
</gene>
<keyword evidence="4" id="KW-1134">Transmembrane beta strand</keyword>
<dbReference type="EMBL" id="CAKLDM010000001">
    <property type="protein sequence ID" value="CAH0537037.1"/>
    <property type="molecule type" value="Genomic_DNA"/>
</dbReference>
<keyword evidence="12" id="KW-1185">Reference proteome</keyword>
<sequence length="409" mass="44417">MKKLSLLAAAVATTLAAGSAFAVDFTGYFRAGTGVSGSGNSDIAYDKNGVGRLGNESDNYYEFGFNQALEKNDQKWELISMIAAGDDGNNADDETNWTKVSQFAIKTKGLIGSDPEAEVWAGKMYYQRHDIHITDFYFLNTSGTGGGIQNLSVGDQKLSVALVQDADTDNSSSSYIFDTRVADINLWEDGSLELGIAYNFATNKSGYSEAADDGVFATAIFNQNIESGFNQTVLQFGNNGYGQQAADWGAGKGYTRGTSAYNGSTGYRVLNWGVVSLSKKWEFGHQLAYLAGSDIGGLNSSNTYTGQDFDIHQYSAVVRPMYQWTNNMRTIVEAGYNAGKEINTAGTATQDFGLAKFTLAQAWALGEGFWARPEIRVYGSYLADTENNNTFGTNDNSEYVFGIQAEAWW</sequence>
<keyword evidence="3" id="KW-0813">Transport</keyword>